<comment type="function">
    <text evidence="12">Catalyzes the reversible phosphatidyl group transfer from one phosphatidylglycerol molecule to another to form cardiolipin (CL) (diphosphatidylglycerol) and glycerol.</text>
</comment>
<keyword evidence="7 12" id="KW-1133">Transmembrane helix</keyword>
<dbReference type="SMART" id="SM00155">
    <property type="entry name" value="PLDc"/>
    <property type="match status" value="2"/>
</dbReference>
<dbReference type="InterPro" id="IPR030874">
    <property type="entry name" value="Cardiolipin_synth_Firmi"/>
</dbReference>
<evidence type="ECO:0000256" key="9">
    <source>
        <dbReference type="ARBA" id="ARBA00023136"/>
    </source>
</evidence>
<evidence type="ECO:0000313" key="16">
    <source>
        <dbReference type="Proteomes" id="UP000651668"/>
    </source>
</evidence>
<keyword evidence="6" id="KW-0677">Repeat</keyword>
<accession>A0A916U732</accession>
<dbReference type="PANTHER" id="PTHR21248">
    <property type="entry name" value="CARDIOLIPIN SYNTHASE"/>
    <property type="match status" value="1"/>
</dbReference>
<evidence type="ECO:0000256" key="4">
    <source>
        <dbReference type="ARBA" id="ARBA00022679"/>
    </source>
</evidence>
<feature type="active site" evidence="12">
    <location>
        <position position="409"/>
    </location>
</feature>
<dbReference type="InterPro" id="IPR025202">
    <property type="entry name" value="PLD-like_dom"/>
</dbReference>
<dbReference type="Pfam" id="PF13091">
    <property type="entry name" value="PLDc_2"/>
    <property type="match status" value="2"/>
</dbReference>
<sequence>MLDWLLIAEIVYVIGIAAVCLRIVYETESTSKTLAYLLLTIFLPIGGIIVYFVIGTNYRKRKLYSKKIFKDEQLMHRVKIQIFRTSATSWKTVAAPLRKYRKLFTLLLNSNWSSLSTNNKVEILLNGEEKFASVLAALKAAKNHIHIEYYIFEDDEIGNAIKDVLIERAQAGVEVRFIYDDFGSRSIRNTIVPALIAAGVKAYPFYRIFFIALANRLNYRNHRKIIVIDGNIGYTGGINISDRYINKPGADRDAYWRDTHLKITGPGVYYLQYLFICDWNFCSDQELDPDRDFFNTQVPEETGALVQIAASGPDSDDPTIMFSLVKAIGIAGKEILITTPYFIPGETLLDALTVAALSGIKVKLLVPEQSDSKMVDLAARSYYENLMRAGVEVYLYQKGFVHAKTMVVDASLSVIGTANMDHRSFDLNFEVNSIIYDEIIGRQLAKVFHQDLLEAQRIDLEQWQHRSIFKQFPEKVARLFSPLL</sequence>
<reference evidence="15" key="1">
    <citation type="journal article" date="2014" name="Int. J. Syst. Evol. Microbiol.">
        <title>Complete genome sequence of Corynebacterium casei LMG S-19264T (=DSM 44701T), isolated from a smear-ripened cheese.</title>
        <authorList>
            <consortium name="US DOE Joint Genome Institute (JGI-PGF)"/>
            <person name="Walter F."/>
            <person name="Albersmeier A."/>
            <person name="Kalinowski J."/>
            <person name="Ruckert C."/>
        </authorList>
    </citation>
    <scope>NUCLEOTIDE SEQUENCE</scope>
    <source>
        <strain evidence="15">CGMCC 1.15343</strain>
    </source>
</reference>
<dbReference type="GO" id="GO:0032049">
    <property type="term" value="P:cardiolipin biosynthetic process"/>
    <property type="evidence" value="ECO:0007669"/>
    <property type="project" value="UniProtKB-UniRule"/>
</dbReference>
<dbReference type="InterPro" id="IPR001736">
    <property type="entry name" value="PLipase_D/transphosphatidylase"/>
</dbReference>
<keyword evidence="9 12" id="KW-0472">Membrane</keyword>
<keyword evidence="2 12" id="KW-1003">Cell membrane</keyword>
<dbReference type="PANTHER" id="PTHR21248:SF22">
    <property type="entry name" value="PHOSPHOLIPASE D"/>
    <property type="match status" value="1"/>
</dbReference>
<feature type="active site" evidence="12">
    <location>
        <position position="224"/>
    </location>
</feature>
<dbReference type="InterPro" id="IPR027379">
    <property type="entry name" value="CLS_N"/>
</dbReference>
<dbReference type="RefSeq" id="WP_188625992.1">
    <property type="nucleotide sequence ID" value="NZ_BMIL01000003.1"/>
</dbReference>
<evidence type="ECO:0000256" key="6">
    <source>
        <dbReference type="ARBA" id="ARBA00022737"/>
    </source>
</evidence>
<dbReference type="Pfam" id="PF13396">
    <property type="entry name" value="PLDc_N"/>
    <property type="match status" value="1"/>
</dbReference>
<evidence type="ECO:0000256" key="1">
    <source>
        <dbReference type="ARBA" id="ARBA00004651"/>
    </source>
</evidence>
<evidence type="ECO:0000256" key="3">
    <source>
        <dbReference type="ARBA" id="ARBA00022516"/>
    </source>
</evidence>
<feature type="active site" evidence="12">
    <location>
        <position position="404"/>
    </location>
</feature>
<dbReference type="GO" id="GO:0005886">
    <property type="term" value="C:plasma membrane"/>
    <property type="evidence" value="ECO:0007669"/>
    <property type="project" value="UniProtKB-SubCell"/>
</dbReference>
<proteinExistence type="inferred from homology"/>
<evidence type="ECO:0000256" key="12">
    <source>
        <dbReference type="HAMAP-Rule" id="MF_01916"/>
    </source>
</evidence>
<evidence type="ECO:0000313" key="15">
    <source>
        <dbReference type="EMBL" id="GGC60362.1"/>
    </source>
</evidence>
<dbReference type="AlphaFoldDB" id="A0A916U732"/>
<comment type="similarity">
    <text evidence="12">Belongs to the phospholipase D family. Cardiolipin synthase subfamily.</text>
</comment>
<feature type="transmembrane region" description="Helical" evidence="12">
    <location>
        <begin position="6"/>
        <end position="25"/>
    </location>
</feature>
<dbReference type="Proteomes" id="UP000651668">
    <property type="component" value="Unassembled WGS sequence"/>
</dbReference>
<dbReference type="InterPro" id="IPR022924">
    <property type="entry name" value="Cardiolipin_synthase"/>
</dbReference>
<dbReference type="Gene3D" id="3.30.870.10">
    <property type="entry name" value="Endonuclease Chain A"/>
    <property type="match status" value="2"/>
</dbReference>
<dbReference type="CDD" id="cd09112">
    <property type="entry name" value="PLDc_CLS_2"/>
    <property type="match status" value="1"/>
</dbReference>
<evidence type="ECO:0000256" key="10">
    <source>
        <dbReference type="ARBA" id="ARBA00023209"/>
    </source>
</evidence>
<name>A0A916U732_9SPHI</name>
<feature type="transmembrane region" description="Helical" evidence="12">
    <location>
        <begin position="34"/>
        <end position="54"/>
    </location>
</feature>
<keyword evidence="8 12" id="KW-0443">Lipid metabolism</keyword>
<evidence type="ECO:0000256" key="5">
    <source>
        <dbReference type="ARBA" id="ARBA00022692"/>
    </source>
</evidence>
<protein>
    <recommendedName>
        <fullName evidence="12 13">Cardiolipin synthase</fullName>
        <shortName evidence="12">CL synthase</shortName>
        <ecNumber evidence="12 13">2.7.8.-</ecNumber>
    </recommendedName>
</protein>
<keyword evidence="3 12" id="KW-0444">Lipid biosynthesis</keyword>
<comment type="catalytic activity">
    <reaction evidence="12">
        <text>2 a 1,2-diacyl-sn-glycero-3-phospho-(1'-sn-glycerol) = a cardiolipin + glycerol</text>
        <dbReference type="Rhea" id="RHEA:31451"/>
        <dbReference type="ChEBI" id="CHEBI:17754"/>
        <dbReference type="ChEBI" id="CHEBI:62237"/>
        <dbReference type="ChEBI" id="CHEBI:64716"/>
    </reaction>
</comment>
<dbReference type="EC" id="2.7.8.-" evidence="12 13"/>
<dbReference type="CDD" id="cd09110">
    <property type="entry name" value="PLDc_CLS_1"/>
    <property type="match status" value="1"/>
</dbReference>
<dbReference type="HAMAP" id="MF_01916">
    <property type="entry name" value="Cardiolipin_synth_Cls"/>
    <property type="match status" value="1"/>
</dbReference>
<comment type="subcellular location">
    <subcellularLocation>
        <location evidence="1 12">Cell membrane</location>
        <topology evidence="1 12">Multi-pass membrane protein</topology>
    </subcellularLocation>
</comment>
<dbReference type="EMBL" id="BMIL01000003">
    <property type="protein sequence ID" value="GGC60362.1"/>
    <property type="molecule type" value="Genomic_DNA"/>
</dbReference>
<evidence type="ECO:0000256" key="2">
    <source>
        <dbReference type="ARBA" id="ARBA00022475"/>
    </source>
</evidence>
<feature type="active site" evidence="12">
    <location>
        <position position="222"/>
    </location>
</feature>
<evidence type="ECO:0000256" key="8">
    <source>
        <dbReference type="ARBA" id="ARBA00023098"/>
    </source>
</evidence>
<feature type="domain" description="PLD phosphodiesterase" evidence="14">
    <location>
        <begin position="217"/>
        <end position="244"/>
    </location>
</feature>
<keyword evidence="4 12" id="KW-0808">Transferase</keyword>
<dbReference type="GO" id="GO:0008808">
    <property type="term" value="F:cardiolipin synthase activity"/>
    <property type="evidence" value="ECO:0007669"/>
    <property type="project" value="UniProtKB-UniRule"/>
</dbReference>
<feature type="domain" description="PLD phosphodiesterase" evidence="14">
    <location>
        <begin position="397"/>
        <end position="424"/>
    </location>
</feature>
<keyword evidence="11 12" id="KW-1208">Phospholipid metabolism</keyword>
<reference evidence="15" key="2">
    <citation type="submission" date="2020-09" db="EMBL/GenBank/DDBJ databases">
        <authorList>
            <person name="Sun Q."/>
            <person name="Zhou Y."/>
        </authorList>
    </citation>
    <scope>NUCLEOTIDE SEQUENCE</scope>
    <source>
        <strain evidence="15">CGMCC 1.15343</strain>
    </source>
</reference>
<dbReference type="NCBIfam" id="TIGR04265">
    <property type="entry name" value="bac_cardiolipin"/>
    <property type="match status" value="1"/>
</dbReference>
<evidence type="ECO:0000259" key="14">
    <source>
        <dbReference type="PROSITE" id="PS50035"/>
    </source>
</evidence>
<keyword evidence="16" id="KW-1185">Reference proteome</keyword>
<organism evidence="15 16">
    <name type="scientific">Pedobacter quisquiliarum</name>
    <dbReference type="NCBI Taxonomy" id="1834438"/>
    <lineage>
        <taxon>Bacteria</taxon>
        <taxon>Pseudomonadati</taxon>
        <taxon>Bacteroidota</taxon>
        <taxon>Sphingobacteriia</taxon>
        <taxon>Sphingobacteriales</taxon>
        <taxon>Sphingobacteriaceae</taxon>
        <taxon>Pedobacter</taxon>
    </lineage>
</organism>
<evidence type="ECO:0000256" key="11">
    <source>
        <dbReference type="ARBA" id="ARBA00023264"/>
    </source>
</evidence>
<gene>
    <name evidence="15" type="primary">cls</name>
    <name evidence="15" type="ORF">GCM10011387_12490</name>
</gene>
<evidence type="ECO:0000256" key="7">
    <source>
        <dbReference type="ARBA" id="ARBA00022989"/>
    </source>
</evidence>
<dbReference type="PROSITE" id="PS50035">
    <property type="entry name" value="PLD"/>
    <property type="match status" value="2"/>
</dbReference>
<comment type="caution">
    <text evidence="15">The sequence shown here is derived from an EMBL/GenBank/DDBJ whole genome shotgun (WGS) entry which is preliminary data.</text>
</comment>
<evidence type="ECO:0000256" key="13">
    <source>
        <dbReference type="NCBIfam" id="TIGR04265"/>
    </source>
</evidence>
<keyword evidence="5 12" id="KW-0812">Transmembrane</keyword>
<dbReference type="SUPFAM" id="SSF56024">
    <property type="entry name" value="Phospholipase D/nuclease"/>
    <property type="match status" value="2"/>
</dbReference>
<feature type="active site" evidence="12">
    <location>
        <position position="402"/>
    </location>
</feature>
<feature type="active site" evidence="12">
    <location>
        <position position="229"/>
    </location>
</feature>
<keyword evidence="10 12" id="KW-0594">Phospholipid biosynthesis</keyword>